<evidence type="ECO:0000259" key="2">
    <source>
        <dbReference type="Pfam" id="PF06985"/>
    </source>
</evidence>
<dbReference type="PANTHER" id="PTHR24148:SF64">
    <property type="entry name" value="HETEROKARYON INCOMPATIBILITY DOMAIN-CONTAINING PROTEIN"/>
    <property type="match status" value="1"/>
</dbReference>
<dbReference type="RefSeq" id="XP_025402699.1">
    <property type="nucleotide sequence ID" value="XM_025546329.1"/>
</dbReference>
<dbReference type="AlphaFoldDB" id="A0A317WYR4"/>
<dbReference type="Proteomes" id="UP000247233">
    <property type="component" value="Unassembled WGS sequence"/>
</dbReference>
<feature type="compositionally biased region" description="Pro residues" evidence="1">
    <location>
        <begin position="398"/>
        <end position="408"/>
    </location>
</feature>
<feature type="region of interest" description="Disordered" evidence="1">
    <location>
        <begin position="396"/>
        <end position="415"/>
    </location>
</feature>
<evidence type="ECO:0000256" key="1">
    <source>
        <dbReference type="SAM" id="MobiDB-lite"/>
    </source>
</evidence>
<dbReference type="InterPro" id="IPR052895">
    <property type="entry name" value="HetReg/Transcr_Mod"/>
</dbReference>
<evidence type="ECO:0000313" key="3">
    <source>
        <dbReference type="EMBL" id="PWY89868.1"/>
    </source>
</evidence>
<feature type="domain" description="Heterokaryon incompatibility" evidence="2">
    <location>
        <begin position="38"/>
        <end position="194"/>
    </location>
</feature>
<accession>A0A317WYR4</accession>
<sequence>MSIPPNNPQNPRWLLDLSEWEVKPFTDVPRSILDEEGYGIVSYTWGYIADYRNLSTDTPRGILWDVPGTKKWTLSEARRIMGTIGTRYVWWDWMCVPQGGRGVMKDLSPEMREVQGQEIGKQMHIYRNAKKSIVWLHSTFWQDESALKALLLSRPQDGNAEPTTAVGYVEQVGRQLRAAQDGEWWLRSGWTLQEGVLLAQTHLVDVNGEKLRDDRFIHGGCASVLDITARITRLTVELARAFVIHAEGQEQDGGSPSGQLAEALASPDSALTLRQSLKSLIKSGLVAYTEYSPLYILAGKQSRTFGVPQDACWALIGAMGLENVTVNYDAPMDEIKRVFLRALIERYQWTMLLLPLPDIRIKYMRGQATLSRDFDWIDIIDGVLLPIGVFVDTLIRPRSPPTNPTPPRDPNKDPEERLRQSLPILAYTDALHIWPREAAGRKLVVYSGKKEEIRWFRHYRQSPDGLRIVSPRVAIPEEEDLIHGAWFLPLEDLEVRSGVQGKRCLVLLRFNSQPPGGQPAYGDFGGIGDIWGIGPEKAEVDEITLDPGL</sequence>
<protein>
    <recommendedName>
        <fullName evidence="2">Heterokaryon incompatibility domain-containing protein</fullName>
    </recommendedName>
</protein>
<dbReference type="STRING" id="1448321.A0A317WYR4"/>
<dbReference type="GeneID" id="37068566"/>
<dbReference type="OrthoDB" id="2157530at2759"/>
<comment type="caution">
    <text evidence="3">The sequence shown here is derived from an EMBL/GenBank/DDBJ whole genome shotgun (WGS) entry which is preliminary data.</text>
</comment>
<name>A0A317WYR4_9EURO</name>
<reference evidence="3 4" key="1">
    <citation type="submission" date="2016-12" db="EMBL/GenBank/DDBJ databases">
        <title>The genomes of Aspergillus section Nigri reveals drivers in fungal speciation.</title>
        <authorList>
            <consortium name="DOE Joint Genome Institute"/>
            <person name="Vesth T.C."/>
            <person name="Nybo J."/>
            <person name="Theobald S."/>
            <person name="Brandl J."/>
            <person name="Frisvad J.C."/>
            <person name="Nielsen K.F."/>
            <person name="Lyhne E.K."/>
            <person name="Kogle M.E."/>
            <person name="Kuo A."/>
            <person name="Riley R."/>
            <person name="Clum A."/>
            <person name="Nolan M."/>
            <person name="Lipzen A."/>
            <person name="Salamov A."/>
            <person name="Henrissat B."/>
            <person name="Wiebenga A."/>
            <person name="De Vries R.P."/>
            <person name="Grigoriev I.V."/>
            <person name="Mortensen U.H."/>
            <person name="Andersen M.R."/>
            <person name="Baker S.E."/>
        </authorList>
    </citation>
    <scope>NUCLEOTIDE SEQUENCE [LARGE SCALE GENOMIC DNA]</scope>
    <source>
        <strain evidence="3 4">CBS 117.55</strain>
    </source>
</reference>
<keyword evidence="4" id="KW-1185">Reference proteome</keyword>
<dbReference type="EMBL" id="MSFL01000003">
    <property type="protein sequence ID" value="PWY89868.1"/>
    <property type="molecule type" value="Genomic_DNA"/>
</dbReference>
<proteinExistence type="predicted"/>
<gene>
    <name evidence="3" type="ORF">BO70DRAFT_393067</name>
</gene>
<dbReference type="VEuPathDB" id="FungiDB:BO70DRAFT_393067"/>
<organism evidence="3 4">
    <name type="scientific">Aspergillus heteromorphus CBS 117.55</name>
    <dbReference type="NCBI Taxonomy" id="1448321"/>
    <lineage>
        <taxon>Eukaryota</taxon>
        <taxon>Fungi</taxon>
        <taxon>Dikarya</taxon>
        <taxon>Ascomycota</taxon>
        <taxon>Pezizomycotina</taxon>
        <taxon>Eurotiomycetes</taxon>
        <taxon>Eurotiomycetidae</taxon>
        <taxon>Eurotiales</taxon>
        <taxon>Aspergillaceae</taxon>
        <taxon>Aspergillus</taxon>
        <taxon>Aspergillus subgen. Circumdati</taxon>
    </lineage>
</organism>
<dbReference type="Pfam" id="PF06985">
    <property type="entry name" value="HET"/>
    <property type="match status" value="1"/>
</dbReference>
<evidence type="ECO:0000313" key="4">
    <source>
        <dbReference type="Proteomes" id="UP000247233"/>
    </source>
</evidence>
<dbReference type="InterPro" id="IPR010730">
    <property type="entry name" value="HET"/>
</dbReference>
<dbReference type="PANTHER" id="PTHR24148">
    <property type="entry name" value="ANKYRIN REPEAT DOMAIN-CONTAINING PROTEIN 39 HOMOLOG-RELATED"/>
    <property type="match status" value="1"/>
</dbReference>